<organism evidence="3 4">
    <name type="scientific">Echinicola vietnamensis (strain DSM 17526 / LMG 23754 / KMM 6221)</name>
    <dbReference type="NCBI Taxonomy" id="926556"/>
    <lineage>
        <taxon>Bacteria</taxon>
        <taxon>Pseudomonadati</taxon>
        <taxon>Bacteroidota</taxon>
        <taxon>Cytophagia</taxon>
        <taxon>Cytophagales</taxon>
        <taxon>Cyclobacteriaceae</taxon>
        <taxon>Echinicola</taxon>
    </lineage>
</organism>
<feature type="transmembrane region" description="Helical" evidence="1">
    <location>
        <begin position="95"/>
        <end position="119"/>
    </location>
</feature>
<keyword evidence="1" id="KW-0472">Membrane</keyword>
<evidence type="ECO:0000259" key="2">
    <source>
        <dbReference type="Pfam" id="PF07863"/>
    </source>
</evidence>
<protein>
    <submittedName>
        <fullName evidence="3">Conjugative transposon TraJ protein</fullName>
    </submittedName>
</protein>
<gene>
    <name evidence="3" type="ordered locus">Echvi_4096</name>
</gene>
<keyword evidence="1" id="KW-0812">Transmembrane</keyword>
<accession>L0G4Q3</accession>
<evidence type="ECO:0000256" key="1">
    <source>
        <dbReference type="SAM" id="Phobius"/>
    </source>
</evidence>
<evidence type="ECO:0000313" key="3">
    <source>
        <dbReference type="EMBL" id="AGA80303.1"/>
    </source>
</evidence>
<reference evidence="4" key="1">
    <citation type="submission" date="2012-02" db="EMBL/GenBank/DDBJ databases">
        <title>The complete genome of Echinicola vietnamensis DSM 17526.</title>
        <authorList>
            <person name="Lucas S."/>
            <person name="Copeland A."/>
            <person name="Lapidus A."/>
            <person name="Glavina del Rio T."/>
            <person name="Dalin E."/>
            <person name="Tice H."/>
            <person name="Bruce D."/>
            <person name="Goodwin L."/>
            <person name="Pitluck S."/>
            <person name="Peters L."/>
            <person name="Ovchinnikova G."/>
            <person name="Teshima H."/>
            <person name="Kyrpides N."/>
            <person name="Mavromatis K."/>
            <person name="Ivanova N."/>
            <person name="Brettin T."/>
            <person name="Detter J.C."/>
            <person name="Han C."/>
            <person name="Larimer F."/>
            <person name="Land M."/>
            <person name="Hauser L."/>
            <person name="Markowitz V."/>
            <person name="Cheng J.-F."/>
            <person name="Hugenholtz P."/>
            <person name="Woyke T."/>
            <person name="Wu D."/>
            <person name="Brambilla E."/>
            <person name="Klenk H.-P."/>
            <person name="Eisen J.A."/>
        </authorList>
    </citation>
    <scope>NUCLEOTIDE SEQUENCE [LARGE SCALE GENOMIC DNA]</scope>
    <source>
        <strain evidence="4">DSM 17526 / LMG 23754 / KMM 6221</strain>
    </source>
</reference>
<dbReference type="Proteomes" id="UP000010796">
    <property type="component" value="Chromosome"/>
</dbReference>
<feature type="domain" description="Conjugative transposon TraJ C-terminal" evidence="2">
    <location>
        <begin position="35"/>
        <end position="333"/>
    </location>
</feature>
<dbReference type="Pfam" id="PF07863">
    <property type="entry name" value="CtnDOT_TraJ"/>
    <property type="match status" value="1"/>
</dbReference>
<proteinExistence type="predicted"/>
<feature type="transmembrane region" description="Helical" evidence="1">
    <location>
        <begin position="188"/>
        <end position="207"/>
    </location>
</feature>
<dbReference type="InterPro" id="IPR012424">
    <property type="entry name" value="Conjugative_transposon_TraJ_C"/>
</dbReference>
<dbReference type="NCBIfam" id="TIGR03782">
    <property type="entry name" value="Bac_Flav_CT_J"/>
    <property type="match status" value="1"/>
</dbReference>
<evidence type="ECO:0000313" key="4">
    <source>
        <dbReference type="Proteomes" id="UP000010796"/>
    </source>
</evidence>
<dbReference type="PATRIC" id="fig|926556.3.peg.4317"/>
<dbReference type="STRING" id="926556.Echvi_4096"/>
<dbReference type="AlphaFoldDB" id="L0G4Q3"/>
<dbReference type="RefSeq" id="WP_015267838.1">
    <property type="nucleotide sequence ID" value="NC_019904.1"/>
</dbReference>
<keyword evidence="4" id="KW-1185">Reference proteome</keyword>
<feature type="transmembrane region" description="Helical" evidence="1">
    <location>
        <begin position="52"/>
        <end position="74"/>
    </location>
</feature>
<dbReference type="HOGENOM" id="CLU_061368_0_0_10"/>
<dbReference type="eggNOG" id="ENOG502Z8G6">
    <property type="taxonomic scope" value="Bacteria"/>
</dbReference>
<sequence length="339" mass="36799">MEMNFMKRTVITAIMAMGLVALPEVSFAQGIGDSVRTLHEVLDDLYTEMLPLAGQLTGVARAIAGFGALWFIAYRVWGHMARSESIDVYPLLRPFAIGLAIMLFPAIMDIIHTVGNLIVEGTALMVHDSNAAINAHIDLLNKQEIVPNITPPADISAPDRYSYPDSVEDMGVLERLANSIYAFNLQNILNQAISGILQVLFFAAALCINTIRTFQLLVLSILGPIVLGLSVFDGFQHTLSAWFARYINVFMWLPVANIFGAIIAKIQLNMMVLDQNFLSSTAYMVFMVIAITGYFTVPNVASFIVQPGGRDQLLGKTTSIAGQGSKAAVKVGGAIAKSL</sequence>
<keyword evidence="1" id="KW-1133">Transmembrane helix</keyword>
<dbReference type="KEGG" id="evi:Echvi_4096"/>
<name>L0G4Q3_ECHVK</name>
<dbReference type="InterPro" id="IPR022393">
    <property type="entry name" value="Conjugative_transposon_TraJ"/>
</dbReference>
<feature type="transmembrane region" description="Helical" evidence="1">
    <location>
        <begin position="214"/>
        <end position="232"/>
    </location>
</feature>
<feature type="transmembrane region" description="Helical" evidence="1">
    <location>
        <begin position="244"/>
        <end position="264"/>
    </location>
</feature>
<dbReference type="EMBL" id="CP003346">
    <property type="protein sequence ID" value="AGA80303.1"/>
    <property type="molecule type" value="Genomic_DNA"/>
</dbReference>
<feature type="transmembrane region" description="Helical" evidence="1">
    <location>
        <begin position="276"/>
        <end position="297"/>
    </location>
</feature>